<gene>
    <name evidence="1" type="ORF">AFUS01_LOCUS12292</name>
</gene>
<feature type="non-terminal residue" evidence="1">
    <location>
        <position position="1"/>
    </location>
</feature>
<evidence type="ECO:0000313" key="2">
    <source>
        <dbReference type="Proteomes" id="UP000708208"/>
    </source>
</evidence>
<evidence type="ECO:0000313" key="1">
    <source>
        <dbReference type="EMBL" id="CAG7723191.1"/>
    </source>
</evidence>
<comment type="caution">
    <text evidence="1">The sequence shown here is derived from an EMBL/GenBank/DDBJ whole genome shotgun (WGS) entry which is preliminary data.</text>
</comment>
<protein>
    <submittedName>
        <fullName evidence="1">Uncharacterized protein</fullName>
    </submittedName>
</protein>
<organism evidence="1 2">
    <name type="scientific">Allacma fusca</name>
    <dbReference type="NCBI Taxonomy" id="39272"/>
    <lineage>
        <taxon>Eukaryota</taxon>
        <taxon>Metazoa</taxon>
        <taxon>Ecdysozoa</taxon>
        <taxon>Arthropoda</taxon>
        <taxon>Hexapoda</taxon>
        <taxon>Collembola</taxon>
        <taxon>Symphypleona</taxon>
        <taxon>Sminthuridae</taxon>
        <taxon>Allacma</taxon>
    </lineage>
</organism>
<dbReference type="Proteomes" id="UP000708208">
    <property type="component" value="Unassembled WGS sequence"/>
</dbReference>
<dbReference type="AlphaFoldDB" id="A0A8J2JMZ5"/>
<feature type="non-terminal residue" evidence="1">
    <location>
        <position position="174"/>
    </location>
</feature>
<sequence length="174" mass="19724">KEIISRTFFAVDAEGRACFIPVKEELLNLLPGGEFETTFANLSAEFCPTWPKSRKCLLDHMNSDRCNDDDRKEVKGSKFVNVNAVVSELFCNPTRATNFKNLIKDALKEKLWECISSDVVLYQSMKCFIKRQGLNAHFITRMAHLFGCITPALKLCANDDAVKEAKLVELWKGL</sequence>
<dbReference type="EMBL" id="CAJVCH010096342">
    <property type="protein sequence ID" value="CAG7723191.1"/>
    <property type="molecule type" value="Genomic_DNA"/>
</dbReference>
<keyword evidence="2" id="KW-1185">Reference proteome</keyword>
<name>A0A8J2JMZ5_9HEXA</name>
<reference evidence="1" key="1">
    <citation type="submission" date="2021-06" db="EMBL/GenBank/DDBJ databases">
        <authorList>
            <person name="Hodson N. C."/>
            <person name="Mongue J. A."/>
            <person name="Jaron S. K."/>
        </authorList>
    </citation>
    <scope>NUCLEOTIDE SEQUENCE</scope>
</reference>
<accession>A0A8J2JMZ5</accession>
<proteinExistence type="predicted"/>